<organism evidence="6 7">
    <name type="scientific">Neoroseomonas eburnea</name>
    <dbReference type="NCBI Taxonomy" id="1346889"/>
    <lineage>
        <taxon>Bacteria</taxon>
        <taxon>Pseudomonadati</taxon>
        <taxon>Pseudomonadota</taxon>
        <taxon>Alphaproteobacteria</taxon>
        <taxon>Acetobacterales</taxon>
        <taxon>Acetobacteraceae</taxon>
        <taxon>Neoroseomonas</taxon>
    </lineage>
</organism>
<protein>
    <submittedName>
        <fullName evidence="6">Multicopper oxidase family protein</fullName>
    </submittedName>
</protein>
<accession>A0A9X9XGT5</accession>
<dbReference type="CDD" id="cd13887">
    <property type="entry name" value="CuRO_2_MCO_like_2"/>
    <property type="match status" value="1"/>
</dbReference>
<evidence type="ECO:0000313" key="7">
    <source>
        <dbReference type="Proteomes" id="UP001138709"/>
    </source>
</evidence>
<dbReference type="Pfam" id="PF07731">
    <property type="entry name" value="Cu-oxidase_2"/>
    <property type="match status" value="1"/>
</dbReference>
<dbReference type="Pfam" id="PF07732">
    <property type="entry name" value="Cu-oxidase_3"/>
    <property type="match status" value="1"/>
</dbReference>
<dbReference type="GO" id="GO:0005507">
    <property type="term" value="F:copper ion binding"/>
    <property type="evidence" value="ECO:0007669"/>
    <property type="project" value="InterPro"/>
</dbReference>
<keyword evidence="2" id="KW-0560">Oxidoreductase</keyword>
<feature type="domain" description="Plastocyanin-like" evidence="3">
    <location>
        <begin position="219"/>
        <end position="310"/>
    </location>
</feature>
<feature type="domain" description="Plastocyanin-like" evidence="5">
    <location>
        <begin position="67"/>
        <end position="147"/>
    </location>
</feature>
<dbReference type="PROSITE" id="PS00080">
    <property type="entry name" value="MULTICOPPER_OXIDASE2"/>
    <property type="match status" value="1"/>
</dbReference>
<dbReference type="PANTHER" id="PTHR11709">
    <property type="entry name" value="MULTI-COPPER OXIDASE"/>
    <property type="match status" value="1"/>
</dbReference>
<proteinExistence type="predicted"/>
<dbReference type="PROSITE" id="PS00079">
    <property type="entry name" value="MULTICOPPER_OXIDASE1"/>
    <property type="match status" value="1"/>
</dbReference>
<dbReference type="InterPro" id="IPR002355">
    <property type="entry name" value="Cu_oxidase_Cu_BS"/>
</dbReference>
<dbReference type="InterPro" id="IPR033138">
    <property type="entry name" value="Cu_oxidase_CS"/>
</dbReference>
<evidence type="ECO:0000259" key="3">
    <source>
        <dbReference type="Pfam" id="PF00394"/>
    </source>
</evidence>
<evidence type="ECO:0000256" key="2">
    <source>
        <dbReference type="ARBA" id="ARBA00023002"/>
    </source>
</evidence>
<dbReference type="EMBL" id="JAAEDL010000024">
    <property type="protein sequence ID" value="MBR0682921.1"/>
    <property type="molecule type" value="Genomic_DNA"/>
</dbReference>
<dbReference type="AlphaFoldDB" id="A0A9X9XGT5"/>
<dbReference type="SUPFAM" id="SSF49503">
    <property type="entry name" value="Cupredoxins"/>
    <property type="match status" value="3"/>
</dbReference>
<dbReference type="PROSITE" id="PS51318">
    <property type="entry name" value="TAT"/>
    <property type="match status" value="1"/>
</dbReference>
<reference evidence="6" key="2">
    <citation type="journal article" date="2021" name="Syst. Appl. Microbiol.">
        <title>Roseomonas hellenica sp. nov., isolated from roots of wild-growing Alkanna tinctoria.</title>
        <authorList>
            <person name="Rat A."/>
            <person name="Naranjo H.D."/>
            <person name="Lebbe L."/>
            <person name="Cnockaert M."/>
            <person name="Krigas N."/>
            <person name="Grigoriadou K."/>
            <person name="Maloupa E."/>
            <person name="Willems A."/>
        </authorList>
    </citation>
    <scope>NUCLEOTIDE SEQUENCE</scope>
    <source>
        <strain evidence="6">LMG 31228</strain>
    </source>
</reference>
<dbReference type="Proteomes" id="UP001138709">
    <property type="component" value="Unassembled WGS sequence"/>
</dbReference>
<dbReference type="InterPro" id="IPR006311">
    <property type="entry name" value="TAT_signal"/>
</dbReference>
<evidence type="ECO:0000259" key="5">
    <source>
        <dbReference type="Pfam" id="PF07732"/>
    </source>
</evidence>
<dbReference type="GO" id="GO:0016491">
    <property type="term" value="F:oxidoreductase activity"/>
    <property type="evidence" value="ECO:0007669"/>
    <property type="project" value="UniProtKB-KW"/>
</dbReference>
<keyword evidence="7" id="KW-1185">Reference proteome</keyword>
<dbReference type="InterPro" id="IPR034279">
    <property type="entry name" value="CuRO_3_CopA"/>
</dbReference>
<evidence type="ECO:0000313" key="6">
    <source>
        <dbReference type="EMBL" id="MBR0682921.1"/>
    </source>
</evidence>
<evidence type="ECO:0000259" key="4">
    <source>
        <dbReference type="Pfam" id="PF07731"/>
    </source>
</evidence>
<gene>
    <name evidence="6" type="ORF">GXW74_20685</name>
</gene>
<evidence type="ECO:0000256" key="1">
    <source>
        <dbReference type="ARBA" id="ARBA00022723"/>
    </source>
</evidence>
<dbReference type="InterPro" id="IPR008972">
    <property type="entry name" value="Cupredoxin"/>
</dbReference>
<dbReference type="RefSeq" id="WP_211848457.1">
    <property type="nucleotide sequence ID" value="NZ_JAAEDL010000024.1"/>
</dbReference>
<dbReference type="InterPro" id="IPR001117">
    <property type="entry name" value="Cu-oxidase_2nd"/>
</dbReference>
<reference evidence="6" key="1">
    <citation type="submission" date="2020-01" db="EMBL/GenBank/DDBJ databases">
        <authorList>
            <person name="Rat A."/>
        </authorList>
    </citation>
    <scope>NUCLEOTIDE SEQUENCE</scope>
    <source>
        <strain evidence="6">LMG 31228</strain>
    </source>
</reference>
<keyword evidence="1" id="KW-0479">Metal-binding</keyword>
<dbReference type="CDD" id="cd13865">
    <property type="entry name" value="CuRO_1_LCC_like_3"/>
    <property type="match status" value="1"/>
</dbReference>
<feature type="domain" description="Plastocyanin-like" evidence="4">
    <location>
        <begin position="363"/>
        <end position="477"/>
    </location>
</feature>
<dbReference type="InterPro" id="IPR011706">
    <property type="entry name" value="Cu-oxidase_C"/>
</dbReference>
<sequence>MIASRRALLTGGAALTLSGWSAAGRRADAATDMAVLRATTRTLDIDGRPATVLGLLRPDGGHGLIQQPGERFRVRLENRLTERTIIHWHGQTPPYPQDGVPDAPLPLIEAGASRDFDFMPNAGTHWMHAHVPDQEMRLLAAPHIVRTAADAQADRQEVVMMLHDFSFTPLAEILARLGAGGSAPHGAGGGPHGGMPAGAAPHAGMPMGAPDINDLDFDAYLANDRTLSDPEVVRVEPGGRVLLRIINGAAATVFWIDTGVLQASVVAVDGHPIRPQAATRFALAMGQRVDLLLALPREGGAFPILALREGARERAGLILATAGAAVTRIARDADTAAPAFDGRQELSLHAATPLPSRPADRSLSVTLNGGMAPYVWSIDNRPWGRHRVLEARRGERVELTMSNASMMAHPMHIHGTVFQVVGLGSQRFAGAMRDTVQVPPMERVTLAFEFATAGRWMFHCHHMPHLATGMMTEFSVRG</sequence>
<dbReference type="Gene3D" id="2.60.40.420">
    <property type="entry name" value="Cupredoxins - blue copper proteins"/>
    <property type="match status" value="3"/>
</dbReference>
<dbReference type="InterPro" id="IPR011707">
    <property type="entry name" value="Cu-oxidase-like_N"/>
</dbReference>
<dbReference type="Pfam" id="PF00394">
    <property type="entry name" value="Cu-oxidase"/>
    <property type="match status" value="1"/>
</dbReference>
<name>A0A9X9XGT5_9PROT</name>
<dbReference type="CDD" id="cd13896">
    <property type="entry name" value="CuRO_3_CopA"/>
    <property type="match status" value="1"/>
</dbReference>
<comment type="caution">
    <text evidence="6">The sequence shown here is derived from an EMBL/GenBank/DDBJ whole genome shotgun (WGS) entry which is preliminary data.</text>
</comment>
<dbReference type="InterPro" id="IPR045087">
    <property type="entry name" value="Cu-oxidase_fam"/>
</dbReference>